<dbReference type="Gene3D" id="2.20.25.240">
    <property type="match status" value="1"/>
</dbReference>
<proteinExistence type="predicted"/>
<dbReference type="AlphaFoldDB" id="A0AAD4JTW8"/>
<dbReference type="Pfam" id="PF04500">
    <property type="entry name" value="FLYWCH"/>
    <property type="match status" value="1"/>
</dbReference>
<organism evidence="5 6">
    <name type="scientific">Drosophila rubida</name>
    <dbReference type="NCBI Taxonomy" id="30044"/>
    <lineage>
        <taxon>Eukaryota</taxon>
        <taxon>Metazoa</taxon>
        <taxon>Ecdysozoa</taxon>
        <taxon>Arthropoda</taxon>
        <taxon>Hexapoda</taxon>
        <taxon>Insecta</taxon>
        <taxon>Pterygota</taxon>
        <taxon>Neoptera</taxon>
        <taxon>Endopterygota</taxon>
        <taxon>Diptera</taxon>
        <taxon>Brachycera</taxon>
        <taxon>Muscomorpha</taxon>
        <taxon>Ephydroidea</taxon>
        <taxon>Drosophilidae</taxon>
        <taxon>Drosophila</taxon>
    </lineage>
</organism>
<name>A0AAD4JTW8_9MUSC</name>
<dbReference type="InterPro" id="IPR007588">
    <property type="entry name" value="Znf_FLYWCH"/>
</dbReference>
<comment type="caution">
    <text evidence="5">The sequence shown here is derived from an EMBL/GenBank/DDBJ whole genome shotgun (WGS) entry which is preliminary data.</text>
</comment>
<keyword evidence="1" id="KW-0479">Metal-binding</keyword>
<evidence type="ECO:0000256" key="3">
    <source>
        <dbReference type="ARBA" id="ARBA00022833"/>
    </source>
</evidence>
<reference evidence="5" key="1">
    <citation type="journal article" date="2021" name="Mol. Ecol. Resour.">
        <title>Phylogenomic analyses of the genus Drosophila reveals genomic signals of climate adaptation.</title>
        <authorList>
            <person name="Li F."/>
            <person name="Rane R.V."/>
            <person name="Luria V."/>
            <person name="Xiong Z."/>
            <person name="Chen J."/>
            <person name="Li Z."/>
            <person name="Catullo R.A."/>
            <person name="Griffin P.C."/>
            <person name="Schiffer M."/>
            <person name="Pearce S."/>
            <person name="Lee S.F."/>
            <person name="McElroy K."/>
            <person name="Stocker A."/>
            <person name="Shirriffs J."/>
            <person name="Cockerell F."/>
            <person name="Coppin C."/>
            <person name="Sgro C.M."/>
            <person name="Karger A."/>
            <person name="Cain J.W."/>
            <person name="Weber J.A."/>
            <person name="Santpere G."/>
            <person name="Kirschner M.W."/>
            <person name="Hoffmann A.A."/>
            <person name="Oakeshott J.G."/>
            <person name="Zhang G."/>
        </authorList>
    </citation>
    <scope>NUCLEOTIDE SEQUENCE</scope>
    <source>
        <strain evidence="5">BGI-SZ-2011g</strain>
    </source>
</reference>
<keyword evidence="3" id="KW-0862">Zinc</keyword>
<dbReference type="GO" id="GO:0008270">
    <property type="term" value="F:zinc ion binding"/>
    <property type="evidence" value="ECO:0007669"/>
    <property type="project" value="UniProtKB-KW"/>
</dbReference>
<keyword evidence="6" id="KW-1185">Reference proteome</keyword>
<sequence>MKRIRTTKTMEDIHYVRTPAGNSVLQCGDHRYLRNAAYKDKVYWKCSKWRKQCRARLITNTTSDGQTRYAVSGVHNHT</sequence>
<evidence type="ECO:0000259" key="4">
    <source>
        <dbReference type="Pfam" id="PF04500"/>
    </source>
</evidence>
<dbReference type="Proteomes" id="UP001200034">
    <property type="component" value="Unassembled WGS sequence"/>
</dbReference>
<dbReference type="EMBL" id="JAJJHW010003409">
    <property type="protein sequence ID" value="KAH8359346.1"/>
    <property type="molecule type" value="Genomic_DNA"/>
</dbReference>
<feature type="domain" description="FLYWCH-type" evidence="4">
    <location>
        <begin position="15"/>
        <end position="77"/>
    </location>
</feature>
<keyword evidence="2" id="KW-0863">Zinc-finger</keyword>
<accession>A0AAD4JTW8</accession>
<gene>
    <name evidence="5" type="ORF">KR093_006112</name>
</gene>
<evidence type="ECO:0000313" key="5">
    <source>
        <dbReference type="EMBL" id="KAH8359346.1"/>
    </source>
</evidence>
<protein>
    <recommendedName>
        <fullName evidence="4">FLYWCH-type domain-containing protein</fullName>
    </recommendedName>
</protein>
<evidence type="ECO:0000256" key="2">
    <source>
        <dbReference type="ARBA" id="ARBA00022771"/>
    </source>
</evidence>
<evidence type="ECO:0000313" key="6">
    <source>
        <dbReference type="Proteomes" id="UP001200034"/>
    </source>
</evidence>
<evidence type="ECO:0000256" key="1">
    <source>
        <dbReference type="ARBA" id="ARBA00022723"/>
    </source>
</evidence>